<feature type="transmembrane region" description="Helical" evidence="1">
    <location>
        <begin position="97"/>
        <end position="118"/>
    </location>
</feature>
<evidence type="ECO:0000313" key="2">
    <source>
        <dbReference type="EMBL" id="NRF68221.1"/>
    </source>
</evidence>
<proteinExistence type="predicted"/>
<evidence type="ECO:0000313" key="3">
    <source>
        <dbReference type="Proteomes" id="UP000737171"/>
    </source>
</evidence>
<keyword evidence="3" id="KW-1185">Reference proteome</keyword>
<keyword evidence="2" id="KW-0808">Transferase</keyword>
<dbReference type="GO" id="GO:0016779">
    <property type="term" value="F:nucleotidyltransferase activity"/>
    <property type="evidence" value="ECO:0007669"/>
    <property type="project" value="UniProtKB-KW"/>
</dbReference>
<reference evidence="2 3" key="1">
    <citation type="submission" date="2020-05" db="EMBL/GenBank/DDBJ databases">
        <title>Aquincola sp. isolate from soil.</title>
        <authorList>
            <person name="Han J."/>
            <person name="Kim D.-U."/>
        </authorList>
    </citation>
    <scope>NUCLEOTIDE SEQUENCE [LARGE SCALE GENOMIC DNA]</scope>
    <source>
        <strain evidence="2 3">S2</strain>
    </source>
</reference>
<keyword evidence="2" id="KW-0548">Nucleotidyltransferase</keyword>
<name>A0ABX2EI19_9BURK</name>
<evidence type="ECO:0000256" key="1">
    <source>
        <dbReference type="SAM" id="Phobius"/>
    </source>
</evidence>
<feature type="transmembrane region" description="Helical" evidence="1">
    <location>
        <begin position="49"/>
        <end position="65"/>
    </location>
</feature>
<protein>
    <submittedName>
        <fullName evidence="2">Phosphopantetheine adenylyltransferase</fullName>
    </submittedName>
</protein>
<gene>
    <name evidence="2" type="ORF">HLB44_14605</name>
</gene>
<feature type="transmembrane region" description="Helical" evidence="1">
    <location>
        <begin position="72"/>
        <end position="91"/>
    </location>
</feature>
<keyword evidence="1" id="KW-1133">Transmembrane helix</keyword>
<sequence>MRLFISATLILAALVHLLPLAGVLGSAQLNTLYGIPIAEPNLELLMRHRAVLFGLLGGLLLLAAFRPTLQPAAFIAGLVSVGSFLLLALLVGEINPLLRRVVIVDAVALVLLLAGAAARWQVNAQLAK</sequence>
<accession>A0ABX2EI19</accession>
<keyword evidence="1" id="KW-0472">Membrane</keyword>
<organism evidence="2 3">
    <name type="scientific">Pseudaquabacterium terrae</name>
    <dbReference type="NCBI Taxonomy" id="2732868"/>
    <lineage>
        <taxon>Bacteria</taxon>
        <taxon>Pseudomonadati</taxon>
        <taxon>Pseudomonadota</taxon>
        <taxon>Betaproteobacteria</taxon>
        <taxon>Burkholderiales</taxon>
        <taxon>Sphaerotilaceae</taxon>
        <taxon>Pseudaquabacterium</taxon>
    </lineage>
</organism>
<comment type="caution">
    <text evidence="2">The sequence shown here is derived from an EMBL/GenBank/DDBJ whole genome shotgun (WGS) entry which is preliminary data.</text>
</comment>
<keyword evidence="1" id="KW-0812">Transmembrane</keyword>
<dbReference type="Proteomes" id="UP000737171">
    <property type="component" value="Unassembled WGS sequence"/>
</dbReference>
<dbReference type="EMBL" id="JABRWJ010000004">
    <property type="protein sequence ID" value="NRF68221.1"/>
    <property type="molecule type" value="Genomic_DNA"/>
</dbReference>
<dbReference type="RefSeq" id="WP_173123676.1">
    <property type="nucleotide sequence ID" value="NZ_JABRWJ010000004.1"/>
</dbReference>